<dbReference type="PANTHER" id="PTHR37984">
    <property type="entry name" value="PROTEIN CBG26694"/>
    <property type="match status" value="1"/>
</dbReference>
<organism evidence="3 4">
    <name type="scientific">Acanthosepion pharaonis</name>
    <name type="common">Pharaoh cuttlefish</name>
    <name type="synonym">Sepia pharaonis</name>
    <dbReference type="NCBI Taxonomy" id="158019"/>
    <lineage>
        <taxon>Eukaryota</taxon>
        <taxon>Metazoa</taxon>
        <taxon>Spiralia</taxon>
        <taxon>Lophotrochozoa</taxon>
        <taxon>Mollusca</taxon>
        <taxon>Cephalopoda</taxon>
        <taxon>Coleoidea</taxon>
        <taxon>Decapodiformes</taxon>
        <taxon>Sepiida</taxon>
        <taxon>Sepiina</taxon>
        <taxon>Sepiidae</taxon>
        <taxon>Acanthosepion</taxon>
    </lineage>
</organism>
<evidence type="ECO:0000259" key="2">
    <source>
        <dbReference type="PROSITE" id="PS50994"/>
    </source>
</evidence>
<proteinExistence type="predicted"/>
<dbReference type="OrthoDB" id="6133941at2759"/>
<accession>A0A812BVK3</accession>
<dbReference type="InterPro" id="IPR050951">
    <property type="entry name" value="Retrovirus_Pol_polyprotein"/>
</dbReference>
<gene>
    <name evidence="3" type="ORF">SPHA_24903</name>
</gene>
<evidence type="ECO:0000256" key="1">
    <source>
        <dbReference type="SAM" id="Phobius"/>
    </source>
</evidence>
<dbReference type="Gene3D" id="3.30.420.10">
    <property type="entry name" value="Ribonuclease H-like superfamily/Ribonuclease H"/>
    <property type="match status" value="1"/>
</dbReference>
<dbReference type="Proteomes" id="UP000597762">
    <property type="component" value="Unassembled WGS sequence"/>
</dbReference>
<evidence type="ECO:0000313" key="3">
    <source>
        <dbReference type="EMBL" id="CAE1245843.1"/>
    </source>
</evidence>
<dbReference type="InterPro" id="IPR001584">
    <property type="entry name" value="Integrase_cat-core"/>
</dbReference>
<keyword evidence="1" id="KW-0812">Transmembrane</keyword>
<dbReference type="EMBL" id="CAHIKZ030000938">
    <property type="protein sequence ID" value="CAE1245843.1"/>
    <property type="molecule type" value="Genomic_DNA"/>
</dbReference>
<dbReference type="FunFam" id="3.30.420.10:FF:000493">
    <property type="match status" value="1"/>
</dbReference>
<protein>
    <recommendedName>
        <fullName evidence="2">Integrase catalytic domain-containing protein</fullName>
    </recommendedName>
</protein>
<keyword evidence="4" id="KW-1185">Reference proteome</keyword>
<keyword evidence="1" id="KW-1133">Transmembrane helix</keyword>
<dbReference type="SUPFAM" id="SSF53098">
    <property type="entry name" value="Ribonuclease H-like"/>
    <property type="match status" value="1"/>
</dbReference>
<reference evidence="3" key="1">
    <citation type="submission" date="2021-01" db="EMBL/GenBank/DDBJ databases">
        <authorList>
            <person name="Li R."/>
            <person name="Bekaert M."/>
        </authorList>
    </citation>
    <scope>NUCLEOTIDE SEQUENCE</scope>
    <source>
        <strain evidence="3">Farmed</strain>
    </source>
</reference>
<comment type="caution">
    <text evidence="3">The sequence shown here is derived from an EMBL/GenBank/DDBJ whole genome shotgun (WGS) entry which is preliminary data.</text>
</comment>
<evidence type="ECO:0000313" key="4">
    <source>
        <dbReference type="Proteomes" id="UP000597762"/>
    </source>
</evidence>
<dbReference type="Pfam" id="PF00665">
    <property type="entry name" value="rve"/>
    <property type="match status" value="1"/>
</dbReference>
<dbReference type="PROSITE" id="PS50994">
    <property type="entry name" value="INTEGRASE"/>
    <property type="match status" value="1"/>
</dbReference>
<feature type="transmembrane region" description="Helical" evidence="1">
    <location>
        <begin position="437"/>
        <end position="455"/>
    </location>
</feature>
<dbReference type="AlphaFoldDB" id="A0A812BVK3"/>
<dbReference type="InterPro" id="IPR012337">
    <property type="entry name" value="RNaseH-like_sf"/>
</dbReference>
<name>A0A812BVK3_ACAPH</name>
<dbReference type="GO" id="GO:0003676">
    <property type="term" value="F:nucleic acid binding"/>
    <property type="evidence" value="ECO:0007669"/>
    <property type="project" value="InterPro"/>
</dbReference>
<dbReference type="GO" id="GO:0015074">
    <property type="term" value="P:DNA integration"/>
    <property type="evidence" value="ECO:0007669"/>
    <property type="project" value="InterPro"/>
</dbReference>
<dbReference type="PANTHER" id="PTHR37984:SF7">
    <property type="entry name" value="INTEGRASE CATALYTIC DOMAIN-CONTAINING PROTEIN"/>
    <property type="match status" value="1"/>
</dbReference>
<keyword evidence="1" id="KW-0472">Membrane</keyword>
<dbReference type="InterPro" id="IPR036397">
    <property type="entry name" value="RNaseH_sf"/>
</dbReference>
<feature type="domain" description="Integrase catalytic" evidence="2">
    <location>
        <begin position="192"/>
        <end position="343"/>
    </location>
</feature>
<sequence length="483" mass="54786">MVHIPGVKHRAADCLSRYPTGELVKLILTDDLSSIASNNDAFRHPTQSLPDLRVYDTTESDIEECVIAAATTSLNALNLKSVTWDRVRTATASDEDMLVLTELIEFGMPEFRHEMPNSIREYFQFRDDLSTIDGVMVYKDRIVSPPSLRDEGRIICILGRFTPAIAALRASCLQCNRNAPSNPSVPPVPPTSPEYPFQCLCADFFTCKGNHYLVIVDRYSNWPIFERSSDGALGLISCLRRTFVTYGIPVELASDGGPEFTATITQQFLADWGVHHRLSSVAFPHSNCRAELGVKTVKRLLMDNTGPSGTIDMDSFQRAMLQYRNTPDGDTKLSPAMCIFGRPIRDFIPIIPGNYRPHETWRSTWKTREEALRDRHIRCAERLSEHTKRLPPLIVGDHVRIQNQVGPYASKWDKTGVIIEVRQFDQYVITVDPLHRFFLLPSRIIHLILFLNLLFHSFSSFSSSFFSPSANQFIFLSLFFLSF</sequence>